<accession>A0ABQ8HW62</accession>
<evidence type="ECO:0000256" key="3">
    <source>
        <dbReference type="ARBA" id="ARBA00023125"/>
    </source>
</evidence>
<name>A0ABQ8HW62_9ROSI</name>
<dbReference type="PANTHER" id="PTHR11945">
    <property type="entry name" value="MADS BOX PROTEIN"/>
    <property type="match status" value="1"/>
</dbReference>
<dbReference type="SMART" id="SM00432">
    <property type="entry name" value="MADS"/>
    <property type="match status" value="1"/>
</dbReference>
<feature type="coiled-coil region" evidence="6">
    <location>
        <begin position="94"/>
        <end position="167"/>
    </location>
</feature>
<keyword evidence="3" id="KW-0238">DNA-binding</keyword>
<keyword evidence="2" id="KW-0805">Transcription regulation</keyword>
<dbReference type="PROSITE" id="PS50066">
    <property type="entry name" value="MADS_BOX_2"/>
    <property type="match status" value="1"/>
</dbReference>
<sequence>MGRRKIEMKMVRDNNLRQVTFSKRRNGLFKKANELATLCAAQVAIVVFSPGGKPFSFGHPSVDVVSQRFMNQDYSRTKPPHVVDDDPKEAEGGVQDLNQQLTHLLKQLQMEKQRGEELNKALKANRATCKYKKPINQLNLDELLDMKTSLEKLRENLQGRVSEIEASSSLLLLNKANNESEN</sequence>
<dbReference type="Gene3D" id="3.40.1810.10">
    <property type="entry name" value="Transcription factor, MADS-box"/>
    <property type="match status" value="1"/>
</dbReference>
<dbReference type="InterPro" id="IPR002100">
    <property type="entry name" value="TF_MADSbox"/>
</dbReference>
<keyword evidence="4" id="KW-0804">Transcription</keyword>
<dbReference type="InterPro" id="IPR036879">
    <property type="entry name" value="TF_MADSbox_sf"/>
</dbReference>
<evidence type="ECO:0000313" key="8">
    <source>
        <dbReference type="EMBL" id="KAH7568600.1"/>
    </source>
</evidence>
<feature type="domain" description="MADS-box" evidence="7">
    <location>
        <begin position="1"/>
        <end position="61"/>
    </location>
</feature>
<evidence type="ECO:0000256" key="1">
    <source>
        <dbReference type="ARBA" id="ARBA00004123"/>
    </source>
</evidence>
<gene>
    <name evidence="8" type="ORF">JRO89_XS06G0020900</name>
</gene>
<dbReference type="InterPro" id="IPR033896">
    <property type="entry name" value="MEF2-like_N"/>
</dbReference>
<evidence type="ECO:0000259" key="7">
    <source>
        <dbReference type="PROSITE" id="PS50066"/>
    </source>
</evidence>
<keyword evidence="5" id="KW-0539">Nucleus</keyword>
<reference evidence="8 9" key="1">
    <citation type="submission" date="2021-02" db="EMBL/GenBank/DDBJ databases">
        <title>Plant Genome Project.</title>
        <authorList>
            <person name="Zhang R.-G."/>
        </authorList>
    </citation>
    <scope>NUCLEOTIDE SEQUENCE [LARGE SCALE GENOMIC DNA]</scope>
    <source>
        <tissue evidence="8">Leaves</tissue>
    </source>
</reference>
<dbReference type="EMBL" id="JAFEMO010000006">
    <property type="protein sequence ID" value="KAH7568600.1"/>
    <property type="molecule type" value="Genomic_DNA"/>
</dbReference>
<evidence type="ECO:0000256" key="5">
    <source>
        <dbReference type="ARBA" id="ARBA00023242"/>
    </source>
</evidence>
<protein>
    <recommendedName>
        <fullName evidence="7">MADS-box domain-containing protein</fullName>
    </recommendedName>
</protein>
<dbReference type="Pfam" id="PF00319">
    <property type="entry name" value="SRF-TF"/>
    <property type="match status" value="1"/>
</dbReference>
<organism evidence="8 9">
    <name type="scientific">Xanthoceras sorbifolium</name>
    <dbReference type="NCBI Taxonomy" id="99658"/>
    <lineage>
        <taxon>Eukaryota</taxon>
        <taxon>Viridiplantae</taxon>
        <taxon>Streptophyta</taxon>
        <taxon>Embryophyta</taxon>
        <taxon>Tracheophyta</taxon>
        <taxon>Spermatophyta</taxon>
        <taxon>Magnoliopsida</taxon>
        <taxon>eudicotyledons</taxon>
        <taxon>Gunneridae</taxon>
        <taxon>Pentapetalae</taxon>
        <taxon>rosids</taxon>
        <taxon>malvids</taxon>
        <taxon>Sapindales</taxon>
        <taxon>Sapindaceae</taxon>
        <taxon>Xanthoceroideae</taxon>
        <taxon>Xanthoceras</taxon>
    </lineage>
</organism>
<evidence type="ECO:0000256" key="2">
    <source>
        <dbReference type="ARBA" id="ARBA00023015"/>
    </source>
</evidence>
<dbReference type="PANTHER" id="PTHR11945:SF229">
    <property type="entry name" value="AGAMOUS-LIKE 55-RELATED"/>
    <property type="match status" value="1"/>
</dbReference>
<dbReference type="Gene3D" id="6.10.140.920">
    <property type="match status" value="1"/>
</dbReference>
<dbReference type="CDD" id="cd00265">
    <property type="entry name" value="MADS_MEF2_like"/>
    <property type="match status" value="1"/>
</dbReference>
<dbReference type="SUPFAM" id="SSF55455">
    <property type="entry name" value="SRF-like"/>
    <property type="match status" value="1"/>
</dbReference>
<dbReference type="Proteomes" id="UP000827721">
    <property type="component" value="Unassembled WGS sequence"/>
</dbReference>
<proteinExistence type="predicted"/>
<comment type="caution">
    <text evidence="8">The sequence shown here is derived from an EMBL/GenBank/DDBJ whole genome shotgun (WGS) entry which is preliminary data.</text>
</comment>
<evidence type="ECO:0000256" key="6">
    <source>
        <dbReference type="SAM" id="Coils"/>
    </source>
</evidence>
<keyword evidence="9" id="KW-1185">Reference proteome</keyword>
<dbReference type="PRINTS" id="PR00404">
    <property type="entry name" value="MADSDOMAIN"/>
</dbReference>
<evidence type="ECO:0000256" key="4">
    <source>
        <dbReference type="ARBA" id="ARBA00023163"/>
    </source>
</evidence>
<evidence type="ECO:0000313" key="9">
    <source>
        <dbReference type="Proteomes" id="UP000827721"/>
    </source>
</evidence>
<comment type="subcellular location">
    <subcellularLocation>
        <location evidence="1">Nucleus</location>
    </subcellularLocation>
</comment>
<keyword evidence="6" id="KW-0175">Coiled coil</keyword>